<feature type="domain" description="Nitroreductase" evidence="1">
    <location>
        <begin position="65"/>
        <end position="247"/>
    </location>
</feature>
<dbReference type="InterPro" id="IPR052544">
    <property type="entry name" value="Bacteriocin_Proc_Enz"/>
</dbReference>
<dbReference type="Pfam" id="PF00881">
    <property type="entry name" value="Nitroreductase"/>
    <property type="match status" value="1"/>
</dbReference>
<dbReference type="AlphaFoldDB" id="A0A0G2Z7I9"/>
<dbReference type="CDD" id="cd02142">
    <property type="entry name" value="McbC_SagB-like_oxidoreductase"/>
    <property type="match status" value="1"/>
</dbReference>
<organism evidence="2 3">
    <name type="scientific">Kosmotoga pacifica</name>
    <dbReference type="NCBI Taxonomy" id="1330330"/>
    <lineage>
        <taxon>Bacteria</taxon>
        <taxon>Thermotogati</taxon>
        <taxon>Thermotogota</taxon>
        <taxon>Thermotogae</taxon>
        <taxon>Kosmotogales</taxon>
        <taxon>Kosmotogaceae</taxon>
        <taxon>Kosmotoga</taxon>
    </lineage>
</organism>
<evidence type="ECO:0000313" key="3">
    <source>
        <dbReference type="Proteomes" id="UP000035159"/>
    </source>
</evidence>
<dbReference type="PANTHER" id="PTHR43745:SF2">
    <property type="entry name" value="NITROREDUCTASE MJ1384-RELATED"/>
    <property type="match status" value="1"/>
</dbReference>
<dbReference type="InterPro" id="IPR029479">
    <property type="entry name" value="Nitroreductase"/>
</dbReference>
<dbReference type="PANTHER" id="PTHR43745">
    <property type="entry name" value="NITROREDUCTASE MJ1384-RELATED"/>
    <property type="match status" value="1"/>
</dbReference>
<dbReference type="EMBL" id="CP011232">
    <property type="protein sequence ID" value="AKI97512.1"/>
    <property type="molecule type" value="Genomic_DNA"/>
</dbReference>
<dbReference type="OrthoDB" id="9801593at2"/>
<dbReference type="InterPro" id="IPR000415">
    <property type="entry name" value="Nitroreductase-like"/>
</dbReference>
<reference evidence="2 3" key="1">
    <citation type="submission" date="2015-04" db="EMBL/GenBank/DDBJ databases">
        <title>Complete Genome Sequence of Kosmotoga pacifica SLHLJ1.</title>
        <authorList>
            <person name="Jiang L.J."/>
            <person name="Shao Z.Z."/>
            <person name="Jebbar M."/>
        </authorList>
    </citation>
    <scope>NUCLEOTIDE SEQUENCE [LARGE SCALE GENOMIC DNA]</scope>
    <source>
        <strain evidence="2 3">SLHLJ1</strain>
    </source>
</reference>
<evidence type="ECO:0000313" key="2">
    <source>
        <dbReference type="EMBL" id="AKI97512.1"/>
    </source>
</evidence>
<dbReference type="KEGG" id="kpf:IX53_06435"/>
<accession>A0A0G2Z7I9</accession>
<dbReference type="GO" id="GO:0016491">
    <property type="term" value="F:oxidoreductase activity"/>
    <property type="evidence" value="ECO:0007669"/>
    <property type="project" value="InterPro"/>
</dbReference>
<dbReference type="RefSeq" id="WP_047754647.1">
    <property type="nucleotide sequence ID" value="NZ_CAJUHA010000003.1"/>
</dbReference>
<keyword evidence="3" id="KW-1185">Reference proteome</keyword>
<dbReference type="NCBIfam" id="TIGR03605">
    <property type="entry name" value="antibiot_sagB"/>
    <property type="match status" value="1"/>
</dbReference>
<name>A0A0G2Z7I9_9BACT</name>
<sequence>MDELKERREFLKSTLWAKRRDVQTDQKKGLPQPLPEKPYDEEIELINLVSPENFTVGDMPLREVISRRRSRRKFTDEPLTLEELSFLLWSTQGVREIFEGRVTFRTVPSAGARHPFETYLAIHKVEGLKSGLYRYLPLEHALIFLREIEDMAKKLIDASFHQRFVGECAVTFIWTAIPYRTEWRYAFTSHKVIAIDVGHVCQNLYLAAESIGGGTCAVAAYHQEKMDAFLGVDGEDEFTIYVAPVGKIPSSE</sequence>
<dbReference type="PATRIC" id="fig|1330330.3.peg.1303"/>
<proteinExistence type="predicted"/>
<dbReference type="SUPFAM" id="SSF55469">
    <property type="entry name" value="FMN-dependent nitroreductase-like"/>
    <property type="match status" value="1"/>
</dbReference>
<dbReference type="Proteomes" id="UP000035159">
    <property type="component" value="Chromosome"/>
</dbReference>
<gene>
    <name evidence="2" type="ORF">IX53_06435</name>
</gene>
<protein>
    <submittedName>
        <fullName evidence="2">Nitroreductase</fullName>
    </submittedName>
</protein>
<dbReference type="STRING" id="1330330.IX53_06435"/>
<dbReference type="Gene3D" id="3.40.109.10">
    <property type="entry name" value="NADH Oxidase"/>
    <property type="match status" value="1"/>
</dbReference>
<evidence type="ECO:0000259" key="1">
    <source>
        <dbReference type="Pfam" id="PF00881"/>
    </source>
</evidence>
<dbReference type="InterPro" id="IPR020051">
    <property type="entry name" value="SagB-type_dehydrogenase"/>
</dbReference>